<evidence type="ECO:0000313" key="3">
    <source>
        <dbReference type="Proteomes" id="UP000032702"/>
    </source>
</evidence>
<feature type="compositionally biased region" description="Low complexity" evidence="1">
    <location>
        <begin position="26"/>
        <end position="37"/>
    </location>
</feature>
<feature type="region of interest" description="Disordered" evidence="1">
    <location>
        <begin position="1"/>
        <end position="37"/>
    </location>
</feature>
<proteinExistence type="predicted"/>
<dbReference type="AlphaFoldDB" id="Q08QI9"/>
<dbReference type="EMBL" id="AAMD01000209">
    <property type="protein sequence ID" value="EAU62742.1"/>
    <property type="molecule type" value="Genomic_DNA"/>
</dbReference>
<protein>
    <submittedName>
        <fullName evidence="2">Uncharacterized protein</fullName>
    </submittedName>
</protein>
<accession>Q08QI9</accession>
<name>Q08QI9_STIAD</name>
<organism evidence="2 3">
    <name type="scientific">Stigmatella aurantiaca (strain DW4/3-1)</name>
    <dbReference type="NCBI Taxonomy" id="378806"/>
    <lineage>
        <taxon>Bacteria</taxon>
        <taxon>Pseudomonadati</taxon>
        <taxon>Myxococcota</taxon>
        <taxon>Myxococcia</taxon>
        <taxon>Myxococcales</taxon>
        <taxon>Cystobacterineae</taxon>
        <taxon>Archangiaceae</taxon>
        <taxon>Stigmatella</taxon>
    </lineage>
</organism>
<dbReference type="Proteomes" id="UP000032702">
    <property type="component" value="Unassembled WGS sequence"/>
</dbReference>
<gene>
    <name evidence="2" type="ORF">STIAU_6969</name>
</gene>
<evidence type="ECO:0000313" key="2">
    <source>
        <dbReference type="EMBL" id="EAU62742.1"/>
    </source>
</evidence>
<sequence>RAAAYASNPTVRWEMNSRASTRPGNLASSSSKALPSP</sequence>
<feature type="non-terminal residue" evidence="2">
    <location>
        <position position="1"/>
    </location>
</feature>
<evidence type="ECO:0000256" key="1">
    <source>
        <dbReference type="SAM" id="MobiDB-lite"/>
    </source>
</evidence>
<comment type="caution">
    <text evidence="2">The sequence shown here is derived from an EMBL/GenBank/DDBJ whole genome shotgun (WGS) entry which is preliminary data.</text>
</comment>
<reference evidence="2 3" key="1">
    <citation type="submission" date="2006-04" db="EMBL/GenBank/DDBJ databases">
        <authorList>
            <person name="Nierman W.C."/>
        </authorList>
    </citation>
    <scope>NUCLEOTIDE SEQUENCE [LARGE SCALE GENOMIC DNA]</scope>
    <source>
        <strain evidence="2 3">DW4/3-1</strain>
    </source>
</reference>